<feature type="DNA-binding region" description="H-T-H motif" evidence="4">
    <location>
        <begin position="53"/>
        <end position="72"/>
    </location>
</feature>
<evidence type="ECO:0000256" key="1">
    <source>
        <dbReference type="ARBA" id="ARBA00023015"/>
    </source>
</evidence>
<accession>A0ABT2JBA2</accession>
<proteinExistence type="predicted"/>
<comment type="caution">
    <text evidence="7">The sequence shown here is derived from an EMBL/GenBank/DDBJ whole genome shotgun (WGS) entry which is preliminary data.</text>
</comment>
<dbReference type="InterPro" id="IPR001647">
    <property type="entry name" value="HTH_TetR"/>
</dbReference>
<reference evidence="7 8" key="1">
    <citation type="submission" date="2021-02" db="EMBL/GenBank/DDBJ databases">
        <title>Actinophytocola xerophila sp. nov., isolated from soil of cotton cropping field.</title>
        <authorList>
            <person name="Huang R."/>
            <person name="Chen X."/>
            <person name="Ge X."/>
            <person name="Liu W."/>
        </authorList>
    </citation>
    <scope>NUCLEOTIDE SEQUENCE [LARGE SCALE GENOMIC DNA]</scope>
    <source>
        <strain evidence="7 8">S1-96</strain>
    </source>
</reference>
<dbReference type="Pfam" id="PF00440">
    <property type="entry name" value="TetR_N"/>
    <property type="match status" value="1"/>
</dbReference>
<dbReference type="EMBL" id="JAFFZE010000014">
    <property type="protein sequence ID" value="MCT2585141.1"/>
    <property type="molecule type" value="Genomic_DNA"/>
</dbReference>
<gene>
    <name evidence="7" type="ORF">JT362_18660</name>
</gene>
<dbReference type="Proteomes" id="UP001156441">
    <property type="component" value="Unassembled WGS sequence"/>
</dbReference>
<sequence length="254" mass="27918">MSQDDETARRLEFLWRDDERPRSGPGPKPGLSTERIVRAAIEIADGEGLDGVSMQRVAKRLDVTAMSLYRYVPSKDDLVDAMMDTASGEPPDLAGLPGWRDRVEGWVKGLWARYQAHPWMLRVRLGNPIGPNQLAWFEALLHSISDIGLSHDEMISVNLFVSGATQGLAKISVDTAPGPADAGGMTYDQALTKVVDAERFPTLSALLAAGTFTAPERVPEPTDAYVVPNLEFGLRQMLAGIEDYVAERRRNRGE</sequence>
<dbReference type="PANTHER" id="PTHR30055">
    <property type="entry name" value="HTH-TYPE TRANSCRIPTIONAL REGULATOR RUTR"/>
    <property type="match status" value="1"/>
</dbReference>
<evidence type="ECO:0000256" key="3">
    <source>
        <dbReference type="ARBA" id="ARBA00023163"/>
    </source>
</evidence>
<dbReference type="Gene3D" id="1.10.357.10">
    <property type="entry name" value="Tetracycline Repressor, domain 2"/>
    <property type="match status" value="1"/>
</dbReference>
<organism evidence="7 8">
    <name type="scientific">Actinophytocola gossypii</name>
    <dbReference type="NCBI Taxonomy" id="2812003"/>
    <lineage>
        <taxon>Bacteria</taxon>
        <taxon>Bacillati</taxon>
        <taxon>Actinomycetota</taxon>
        <taxon>Actinomycetes</taxon>
        <taxon>Pseudonocardiales</taxon>
        <taxon>Pseudonocardiaceae</taxon>
    </lineage>
</organism>
<dbReference type="InterPro" id="IPR004111">
    <property type="entry name" value="Repressor_TetR_C"/>
</dbReference>
<dbReference type="SUPFAM" id="SSF48498">
    <property type="entry name" value="Tetracyclin repressor-like, C-terminal domain"/>
    <property type="match status" value="1"/>
</dbReference>
<evidence type="ECO:0000313" key="7">
    <source>
        <dbReference type="EMBL" id="MCT2585141.1"/>
    </source>
</evidence>
<evidence type="ECO:0000313" key="8">
    <source>
        <dbReference type="Proteomes" id="UP001156441"/>
    </source>
</evidence>
<feature type="region of interest" description="Disordered" evidence="5">
    <location>
        <begin position="1"/>
        <end position="32"/>
    </location>
</feature>
<dbReference type="Gene3D" id="1.10.10.60">
    <property type="entry name" value="Homeodomain-like"/>
    <property type="match status" value="1"/>
</dbReference>
<feature type="domain" description="HTH tetR-type" evidence="6">
    <location>
        <begin position="30"/>
        <end position="90"/>
    </location>
</feature>
<dbReference type="PANTHER" id="PTHR30055:SF151">
    <property type="entry name" value="TRANSCRIPTIONAL REGULATORY PROTEIN"/>
    <property type="match status" value="1"/>
</dbReference>
<evidence type="ECO:0000256" key="5">
    <source>
        <dbReference type="SAM" id="MobiDB-lite"/>
    </source>
</evidence>
<dbReference type="InterPro" id="IPR036271">
    <property type="entry name" value="Tet_transcr_reg_TetR-rel_C_sf"/>
</dbReference>
<name>A0ABT2JBA2_9PSEU</name>
<keyword evidence="8" id="KW-1185">Reference proteome</keyword>
<evidence type="ECO:0000259" key="6">
    <source>
        <dbReference type="PROSITE" id="PS50977"/>
    </source>
</evidence>
<dbReference type="Pfam" id="PF02909">
    <property type="entry name" value="TetR_C_1"/>
    <property type="match status" value="1"/>
</dbReference>
<dbReference type="InterPro" id="IPR050109">
    <property type="entry name" value="HTH-type_TetR-like_transc_reg"/>
</dbReference>
<evidence type="ECO:0000256" key="4">
    <source>
        <dbReference type="PROSITE-ProRule" id="PRU00335"/>
    </source>
</evidence>
<dbReference type="RefSeq" id="WP_260192618.1">
    <property type="nucleotide sequence ID" value="NZ_JAFFZE010000014.1"/>
</dbReference>
<feature type="compositionally biased region" description="Basic and acidic residues" evidence="5">
    <location>
        <begin position="1"/>
        <end position="22"/>
    </location>
</feature>
<dbReference type="PROSITE" id="PS50977">
    <property type="entry name" value="HTH_TETR_2"/>
    <property type="match status" value="1"/>
</dbReference>
<dbReference type="SUPFAM" id="SSF46689">
    <property type="entry name" value="Homeodomain-like"/>
    <property type="match status" value="1"/>
</dbReference>
<evidence type="ECO:0000256" key="2">
    <source>
        <dbReference type="ARBA" id="ARBA00023125"/>
    </source>
</evidence>
<dbReference type="InterPro" id="IPR009057">
    <property type="entry name" value="Homeodomain-like_sf"/>
</dbReference>
<keyword evidence="1" id="KW-0805">Transcription regulation</keyword>
<protein>
    <submittedName>
        <fullName evidence="7">TetR/AcrR family transcriptional regulator</fullName>
    </submittedName>
</protein>
<keyword evidence="2 4" id="KW-0238">DNA-binding</keyword>
<keyword evidence="3" id="KW-0804">Transcription</keyword>